<gene>
    <name evidence="1" type="ORF">FNJ47_21230</name>
</gene>
<keyword evidence="2" id="KW-1185">Reference proteome</keyword>
<comment type="caution">
    <text evidence="1">The sequence shown here is derived from an EMBL/GenBank/DDBJ whole genome shotgun (WGS) entry which is preliminary data.</text>
</comment>
<reference evidence="1 2" key="1">
    <citation type="journal article" date="2020" name="Arch. Microbiol.">
        <title>Bradyrhizobium uaiense sp. nov., a new highly efficient cowpea symbiont.</title>
        <authorList>
            <person name="Cabral Michel D."/>
            <person name="Azarias Guimaraes A."/>
            <person name="Martins da Costa E."/>
            <person name="Soares de Carvalho T."/>
            <person name="Balsanelli E."/>
            <person name="Willems A."/>
            <person name="Maltempi de Souza E."/>
            <person name="de Souza Moreira F.M."/>
        </authorList>
    </citation>
    <scope>NUCLEOTIDE SEQUENCE [LARGE SCALE GENOMIC DNA]</scope>
    <source>
        <strain evidence="1 2">UFLA 03-164</strain>
    </source>
</reference>
<sequence length="321" mass="34643">MNGIDRSIAFARTRDGCRISHFAHHVVVDGTVADVCACTIDPQECDGGALAAWARWCDRVPIDRIPGLMAECGAVCEGQWSRTYTVVHLNGAILEIDGESFDYPLAAYELEWSLRPQGAAVVLGPSAVLALVDFAIDGVLASRWPPAGVLERLSIVDTPHSPYPPQHRANGAPRPVGTGNSGVIDDATFLLLQRSERWQRPLNALYNINRRNLSVSHSTVAEHPSVAVVIDALVAEGEPTIASSNWIGTWHLQSPDGRCWGRRPFAINLHVSELLEAADWAVSPPRAACICDPIEGEIFGLAPSLLVKALPSATTLDEVRS</sequence>
<dbReference type="EMBL" id="VKHP01000086">
    <property type="protein sequence ID" value="NEU98278.1"/>
    <property type="molecule type" value="Genomic_DNA"/>
</dbReference>
<proteinExistence type="predicted"/>
<evidence type="ECO:0000313" key="2">
    <source>
        <dbReference type="Proteomes" id="UP000468531"/>
    </source>
</evidence>
<protein>
    <submittedName>
        <fullName evidence="1">Uncharacterized protein</fullName>
    </submittedName>
</protein>
<name>A0A6P1BIQ2_9BRAD</name>
<accession>A0A6P1BIQ2</accession>
<dbReference type="RefSeq" id="WP_163156435.1">
    <property type="nucleotide sequence ID" value="NZ_VKHP01000086.1"/>
</dbReference>
<evidence type="ECO:0000313" key="1">
    <source>
        <dbReference type="EMBL" id="NEU98278.1"/>
    </source>
</evidence>
<dbReference type="AlphaFoldDB" id="A0A6P1BIQ2"/>
<organism evidence="1 2">
    <name type="scientific">Bradyrhizobium uaiense</name>
    <dbReference type="NCBI Taxonomy" id="2594946"/>
    <lineage>
        <taxon>Bacteria</taxon>
        <taxon>Pseudomonadati</taxon>
        <taxon>Pseudomonadota</taxon>
        <taxon>Alphaproteobacteria</taxon>
        <taxon>Hyphomicrobiales</taxon>
        <taxon>Nitrobacteraceae</taxon>
        <taxon>Bradyrhizobium</taxon>
    </lineage>
</organism>
<dbReference type="Proteomes" id="UP000468531">
    <property type="component" value="Unassembled WGS sequence"/>
</dbReference>